<dbReference type="Pfam" id="PF13843">
    <property type="entry name" value="DDE_Tnp_1_7"/>
    <property type="match status" value="1"/>
</dbReference>
<dbReference type="EMBL" id="JAPWTK010000056">
    <property type="protein sequence ID" value="KAJ8953399.1"/>
    <property type="molecule type" value="Genomic_DNA"/>
</dbReference>
<protein>
    <recommendedName>
        <fullName evidence="1">PiggyBac transposable element-derived protein domain-containing protein</fullName>
    </recommendedName>
</protein>
<feature type="non-terminal residue" evidence="2">
    <location>
        <position position="279"/>
    </location>
</feature>
<evidence type="ECO:0000259" key="1">
    <source>
        <dbReference type="Pfam" id="PF13843"/>
    </source>
</evidence>
<accession>A0AAV8YN79</accession>
<dbReference type="InterPro" id="IPR029526">
    <property type="entry name" value="PGBD"/>
</dbReference>
<dbReference type="PANTHER" id="PTHR46599">
    <property type="entry name" value="PIGGYBAC TRANSPOSABLE ELEMENT-DERIVED PROTEIN 4"/>
    <property type="match status" value="1"/>
</dbReference>
<proteinExistence type="predicted"/>
<dbReference type="PANTHER" id="PTHR46599:SF3">
    <property type="entry name" value="PIGGYBAC TRANSPOSABLE ELEMENT-DERIVED PROTEIN 4"/>
    <property type="match status" value="1"/>
</dbReference>
<name>A0AAV8YN79_9CUCU</name>
<organism evidence="2 3">
    <name type="scientific">Aromia moschata</name>
    <dbReference type="NCBI Taxonomy" id="1265417"/>
    <lineage>
        <taxon>Eukaryota</taxon>
        <taxon>Metazoa</taxon>
        <taxon>Ecdysozoa</taxon>
        <taxon>Arthropoda</taxon>
        <taxon>Hexapoda</taxon>
        <taxon>Insecta</taxon>
        <taxon>Pterygota</taxon>
        <taxon>Neoptera</taxon>
        <taxon>Endopterygota</taxon>
        <taxon>Coleoptera</taxon>
        <taxon>Polyphaga</taxon>
        <taxon>Cucujiformia</taxon>
        <taxon>Chrysomeloidea</taxon>
        <taxon>Cerambycidae</taxon>
        <taxon>Cerambycinae</taxon>
        <taxon>Callichromatini</taxon>
        <taxon>Aromia</taxon>
    </lineage>
</organism>
<evidence type="ECO:0000313" key="3">
    <source>
        <dbReference type="Proteomes" id="UP001162162"/>
    </source>
</evidence>
<reference evidence="2" key="1">
    <citation type="journal article" date="2023" name="Insect Mol. Biol.">
        <title>Genome sequencing provides insights into the evolution of gene families encoding plant cell wall-degrading enzymes in longhorned beetles.</title>
        <authorList>
            <person name="Shin N.R."/>
            <person name="Okamura Y."/>
            <person name="Kirsch R."/>
            <person name="Pauchet Y."/>
        </authorList>
    </citation>
    <scope>NUCLEOTIDE SEQUENCE</scope>
    <source>
        <strain evidence="2">AMC_N1</strain>
    </source>
</reference>
<feature type="domain" description="PiggyBac transposable element-derived protein" evidence="1">
    <location>
        <begin position="33"/>
        <end position="163"/>
    </location>
</feature>
<comment type="caution">
    <text evidence="2">The sequence shown here is derived from an EMBL/GenBank/DDBJ whole genome shotgun (WGS) entry which is preliminary data.</text>
</comment>
<dbReference type="AlphaFoldDB" id="A0AAV8YN79"/>
<dbReference type="Proteomes" id="UP001162162">
    <property type="component" value="Unassembled WGS sequence"/>
</dbReference>
<gene>
    <name evidence="2" type="ORF">NQ318_023516</name>
</gene>
<sequence>MTENYSIDVFFVHRGTMHYAQAYTPQTITNVIFVVSQFQVYIGKIETVERNFGSRVVKDLTRSLVGNYHRVFFDNHFNDVQLQKYLLKDKIYACGTTRKGRKLEPKDLKEDKGGYGLENHKRRHSTLNGWTQNQFDFLSNFHNPDDVKTISRKRKDGSSVEFPCLSCTGLQNYKVERISLIYSVACGLIGADPETAQRGPRSSNLPVNKFRVTVPPEIKYDTVAHLPVHGLYIYPFIRVWCARCSTRSNPHRTRWHCSTSQVGLCLTDKSNCFYAFHKK</sequence>
<keyword evidence="3" id="KW-1185">Reference proteome</keyword>
<evidence type="ECO:0000313" key="2">
    <source>
        <dbReference type="EMBL" id="KAJ8953399.1"/>
    </source>
</evidence>